<reference evidence="1 2" key="1">
    <citation type="submission" date="2014-06" db="EMBL/GenBank/DDBJ databases">
        <authorList>
            <person name="Swart Estienne"/>
        </authorList>
    </citation>
    <scope>NUCLEOTIDE SEQUENCE [LARGE SCALE GENOMIC DNA]</scope>
    <source>
        <strain evidence="1 2">130c</strain>
    </source>
</reference>
<protein>
    <submittedName>
        <fullName evidence="1">Uncharacterized protein</fullName>
    </submittedName>
</protein>
<dbReference type="AlphaFoldDB" id="A0A077ZTN6"/>
<evidence type="ECO:0000313" key="2">
    <source>
        <dbReference type="Proteomes" id="UP000039865"/>
    </source>
</evidence>
<dbReference type="Proteomes" id="UP000039865">
    <property type="component" value="Unassembled WGS sequence"/>
</dbReference>
<accession>A0A077ZTN6</accession>
<evidence type="ECO:0000313" key="1">
    <source>
        <dbReference type="EMBL" id="CDW73278.1"/>
    </source>
</evidence>
<dbReference type="OrthoDB" id="10591506at2759"/>
<dbReference type="EMBL" id="CCKQ01002193">
    <property type="protein sequence ID" value="CDW73278.1"/>
    <property type="molecule type" value="Genomic_DNA"/>
</dbReference>
<sequence>MLQSQLARRNISIADLFTAPVIQERREKRIPVVDTKEIFSRVDQQHTYMGYEECVEIFNDLAYIVIPFDKTTKQFQLLLSRLKLTLLNQSGNVKFYDLIDGLNRLGLENFSDLIKQKIQEGNYSRSPGELSAILFFLSQQHLMHGQQRDAELFAQVVKDLRFTDVKLLKIEHLHFLMKGLTLAMEPSFLQGLKNPEDMKKEVENFLPNVIDQISLELSRCNISDVIMMLESFFKFWNKSNFQNSKMKGVYLSCEAYLDQYLGLSKKDITGGQFAQLVEQIANAQFHMLYKFDQKLIHRMQYILVNDHSELYVFSIKDIIRIIKGFEAINDYFNRDKVINCLVNAALEITCFQDADYLELMEIFDEKGIMEQQPDLLVKLRFYFQDRFNYMERPTMINYLQFLLNHGMIFEDKDMMELIAAHLQKNYFSYELNELFKVYLITQHNFYRDNESIRLIEDATKIRIADQKQRQQVKVEGLRDLIEGLRLEHAHNKKLDQSLRTLVKETNLLNIDKKLFVQFICYAADFNIKIDQKLQQAIDVAFDAHLQDLTQQDLAHLILYTDDYQKYDLLGILDIEQFQNDFASLEKLALRGLVKLDKTLAMKAIQELDADSNLIEVVEKLLNERGAKYDKGLLTCNDQLKAAFLINDSILVDVIDHQFANSIQPDGKLSPRKRASVAKQLALQNGFKDYRLISLAEMDFAKDEQKYLIDVLFNQ</sequence>
<dbReference type="InParanoid" id="A0A077ZTN6"/>
<keyword evidence="2" id="KW-1185">Reference proteome</keyword>
<name>A0A077ZTN6_STYLE</name>
<organism evidence="1 2">
    <name type="scientific">Stylonychia lemnae</name>
    <name type="common">Ciliate</name>
    <dbReference type="NCBI Taxonomy" id="5949"/>
    <lineage>
        <taxon>Eukaryota</taxon>
        <taxon>Sar</taxon>
        <taxon>Alveolata</taxon>
        <taxon>Ciliophora</taxon>
        <taxon>Intramacronucleata</taxon>
        <taxon>Spirotrichea</taxon>
        <taxon>Stichotrichia</taxon>
        <taxon>Sporadotrichida</taxon>
        <taxon>Oxytrichidae</taxon>
        <taxon>Stylonychinae</taxon>
        <taxon>Stylonychia</taxon>
    </lineage>
</organism>
<gene>
    <name evidence="1" type="primary">Contig15334.g16349</name>
    <name evidence="1" type="ORF">STYLEM_2254</name>
</gene>
<proteinExistence type="predicted"/>